<protein>
    <recommendedName>
        <fullName evidence="13">Acyl-coenzyme A oxidase</fullName>
    </recommendedName>
</protein>
<dbReference type="Pfam" id="PF22924">
    <property type="entry name" value="ACOX_C_alpha1"/>
    <property type="match status" value="1"/>
</dbReference>
<dbReference type="InterPro" id="IPR037069">
    <property type="entry name" value="AcylCoA_DH/ox_N_sf"/>
</dbReference>
<comment type="pathway">
    <text evidence="3">Lipid metabolism; peroxisomal fatty acid beta-oxidation.</text>
</comment>
<dbReference type="PANTHER" id="PTHR10909">
    <property type="entry name" value="ELECTRON TRANSPORT OXIDOREDUCTASE"/>
    <property type="match status" value="1"/>
</dbReference>
<dbReference type="InterPro" id="IPR036250">
    <property type="entry name" value="AcylCo_DH-like_C"/>
</dbReference>
<dbReference type="GO" id="GO:0005504">
    <property type="term" value="F:fatty acid binding"/>
    <property type="evidence" value="ECO:0007669"/>
    <property type="project" value="TreeGrafter"/>
</dbReference>
<feature type="domain" description="Acyl-CoA oxidase/dehydrogenase middle" evidence="17">
    <location>
        <begin position="152"/>
        <end position="259"/>
    </location>
</feature>
<evidence type="ECO:0000256" key="5">
    <source>
        <dbReference type="ARBA" id="ARBA00022630"/>
    </source>
</evidence>
<dbReference type="FunFam" id="1.10.540.10:FF:000006">
    <property type="entry name" value="Acyl-coenzyme A oxidase"/>
    <property type="match status" value="1"/>
</dbReference>
<evidence type="ECO:0000256" key="3">
    <source>
        <dbReference type="ARBA" id="ARBA00004846"/>
    </source>
</evidence>
<evidence type="ECO:0000256" key="7">
    <source>
        <dbReference type="ARBA" id="ARBA00022827"/>
    </source>
</evidence>
<keyword evidence="9" id="KW-0067">ATP-binding</keyword>
<evidence type="ECO:0000313" key="21">
    <source>
        <dbReference type="WBParaSite" id="PSU_v2.g3731.t1"/>
    </source>
</evidence>
<organism evidence="20 21">
    <name type="scientific">Panagrolaimus superbus</name>
    <dbReference type="NCBI Taxonomy" id="310955"/>
    <lineage>
        <taxon>Eukaryota</taxon>
        <taxon>Metazoa</taxon>
        <taxon>Ecdysozoa</taxon>
        <taxon>Nematoda</taxon>
        <taxon>Chromadorea</taxon>
        <taxon>Rhabditida</taxon>
        <taxon>Tylenchina</taxon>
        <taxon>Panagrolaimomorpha</taxon>
        <taxon>Panagrolaimoidea</taxon>
        <taxon>Panagrolaimidae</taxon>
        <taxon>Panagrolaimus</taxon>
    </lineage>
</organism>
<keyword evidence="12" id="KW-0576">Peroxisome</keyword>
<dbReference type="Gene3D" id="1.10.540.10">
    <property type="entry name" value="Acyl-CoA dehydrogenase/oxidase, N-terminal domain"/>
    <property type="match status" value="1"/>
</dbReference>
<evidence type="ECO:0000256" key="15">
    <source>
        <dbReference type="PIRSR" id="PIRSR000168-2"/>
    </source>
</evidence>
<reference evidence="21" key="1">
    <citation type="submission" date="2022-11" db="UniProtKB">
        <authorList>
            <consortium name="WormBaseParasite"/>
        </authorList>
    </citation>
    <scope>IDENTIFICATION</scope>
</reference>
<dbReference type="InterPro" id="IPR006091">
    <property type="entry name" value="Acyl-CoA_Oxase/DH_mid-dom"/>
</dbReference>
<evidence type="ECO:0000313" key="20">
    <source>
        <dbReference type="Proteomes" id="UP000887577"/>
    </source>
</evidence>
<dbReference type="GO" id="GO:0033540">
    <property type="term" value="P:fatty acid beta-oxidation using acyl-CoA oxidase"/>
    <property type="evidence" value="ECO:0007669"/>
    <property type="project" value="TreeGrafter"/>
</dbReference>
<sequence length="679" mass="76667">MPHQNLNTYICAGDHPDITEERKKATFNTDNFAATLWGTHEKLERRREIAKYVEEHPELHDPYPTEFMDRQESLENVTRKTLLWMEHAENAIDISKQEEGFYFGTLITGSQGHPLSIHLIMAIPALMNNADEEQLDEWLPKAINREFVATYSQTELGHGTNLSKLETTATYDPKTEEWILDTPTVTATKWWPGNLGKSANYTVVMAQLITHGKNYGAHPFFVQVRDEKTHQPLPGVILGDIGPKFGMNANDNGFMQFKKFRIPRRTMLMKNAQVLPDGTYKPPLHPKLGYSSMIFVRSAVVGLMSLYLGQAATIAIRYSVIRRQGEIMPNAGEVKILDYQTQQYRLIPQIARAAAFRFAGIFALEMYNTVIHEISKGNMDALADLHALASGLKAVATFQTALGIEQCRFACGGHGYSLASGLPQIYSVAVGGCTYEGENMVLLLQLARYLRKRAIEIKSGGPKEKPTELSEYLFKTSAKHSLIGTNVSSTNFEHVIESFEHVARRLTLFAHSKLEKLEQSGMEHEIAINQTAVPWRRASHAHTRVALTRIFAHAVQRTTDIAVKEVLQDLIKLYIYYEVGECAAELLEDGFADGHQIEFAKDQVLEVLEKLRPNAVSIVDSFDFNDRELNSVLGRRDGNVYENLLAWAKSSPLNKHDVMPFHHKYLGKMMEDAREQSKM</sequence>
<accession>A0A914YUS3</accession>
<feature type="binding site" evidence="15">
    <location>
        <position position="154"/>
    </location>
    <ligand>
        <name>FAD</name>
        <dbReference type="ChEBI" id="CHEBI:57692"/>
    </ligand>
</feature>
<evidence type="ECO:0000259" key="18">
    <source>
        <dbReference type="Pfam" id="PF14749"/>
    </source>
</evidence>
<feature type="domain" description="Acyl-CoA oxidase C-terminal" evidence="16">
    <location>
        <begin position="492"/>
        <end position="670"/>
    </location>
</feature>
<keyword evidence="8" id="KW-0276">Fatty acid metabolism</keyword>
<dbReference type="InterPro" id="IPR012258">
    <property type="entry name" value="Acyl-CoA_oxidase"/>
</dbReference>
<feature type="active site" description="Proton acceptor" evidence="14">
    <location>
        <position position="436"/>
    </location>
</feature>
<dbReference type="InterPro" id="IPR029320">
    <property type="entry name" value="Acyl-CoA_ox_N"/>
</dbReference>
<dbReference type="InterPro" id="IPR046373">
    <property type="entry name" value="Acyl-CoA_Oxase/DH_mid-dom_sf"/>
</dbReference>
<dbReference type="Proteomes" id="UP000887577">
    <property type="component" value="Unplaced"/>
</dbReference>
<dbReference type="SUPFAM" id="SSF47203">
    <property type="entry name" value="Acyl-CoA dehydrogenase C-terminal domain-like"/>
    <property type="match status" value="2"/>
</dbReference>
<dbReference type="GO" id="GO:0003997">
    <property type="term" value="F:acyl-CoA oxidase activity"/>
    <property type="evidence" value="ECO:0007669"/>
    <property type="project" value="InterPro"/>
</dbReference>
<dbReference type="PANTHER" id="PTHR10909:SF351">
    <property type="entry name" value="ACYL-COENZYME A OXIDASE"/>
    <property type="match status" value="1"/>
</dbReference>
<dbReference type="Gene3D" id="1.20.140.10">
    <property type="entry name" value="Butyryl-CoA Dehydrogenase, subunit A, domain 3"/>
    <property type="match status" value="2"/>
</dbReference>
<evidence type="ECO:0000256" key="9">
    <source>
        <dbReference type="ARBA" id="ARBA00022840"/>
    </source>
</evidence>
<feature type="domain" description="Acyl-coenzyme A oxidase N-terminal" evidence="18">
    <location>
        <begin position="28"/>
        <end position="146"/>
    </location>
</feature>
<evidence type="ECO:0000256" key="2">
    <source>
        <dbReference type="ARBA" id="ARBA00004275"/>
    </source>
</evidence>
<dbReference type="InterPro" id="IPR055060">
    <property type="entry name" value="ACOX_C_alpha1"/>
</dbReference>
<evidence type="ECO:0000256" key="6">
    <source>
        <dbReference type="ARBA" id="ARBA00022741"/>
    </source>
</evidence>
<evidence type="ECO:0000259" key="16">
    <source>
        <dbReference type="Pfam" id="PF01756"/>
    </source>
</evidence>
<evidence type="ECO:0000259" key="19">
    <source>
        <dbReference type="Pfam" id="PF22924"/>
    </source>
</evidence>
<dbReference type="FunFam" id="1.20.140.10:FF:000005">
    <property type="entry name" value="Acyl-coenzyme A oxidase"/>
    <property type="match status" value="1"/>
</dbReference>
<keyword evidence="11" id="KW-0443">Lipid metabolism</keyword>
<dbReference type="FunFam" id="2.40.110.10:FF:000003">
    <property type="entry name" value="Acyl-coenzyme A oxidase"/>
    <property type="match status" value="1"/>
</dbReference>
<evidence type="ECO:0000259" key="17">
    <source>
        <dbReference type="Pfam" id="PF02770"/>
    </source>
</evidence>
<dbReference type="InterPro" id="IPR002655">
    <property type="entry name" value="Acyl-CoA_oxidase_C"/>
</dbReference>
<comment type="subcellular location">
    <subcellularLocation>
        <location evidence="2">Peroxisome</location>
    </subcellularLocation>
</comment>
<evidence type="ECO:0000256" key="12">
    <source>
        <dbReference type="ARBA" id="ARBA00023140"/>
    </source>
</evidence>
<dbReference type="PIRSF" id="PIRSF000168">
    <property type="entry name" value="Acyl-CoA_oxidase"/>
    <property type="match status" value="1"/>
</dbReference>
<keyword evidence="7 13" id="KW-0274">FAD</keyword>
<dbReference type="FunFam" id="1.20.140.10:FF:000013">
    <property type="entry name" value="Acyl-coenzyme A oxidase"/>
    <property type="match status" value="1"/>
</dbReference>
<dbReference type="InterPro" id="IPR009100">
    <property type="entry name" value="AcylCoA_DH/oxidase_NM_dom_sf"/>
</dbReference>
<dbReference type="GO" id="GO:0055088">
    <property type="term" value="P:lipid homeostasis"/>
    <property type="evidence" value="ECO:0007669"/>
    <property type="project" value="TreeGrafter"/>
</dbReference>
<keyword evidence="20" id="KW-1185">Reference proteome</keyword>
<evidence type="ECO:0000256" key="13">
    <source>
        <dbReference type="PIRNR" id="PIRNR000168"/>
    </source>
</evidence>
<dbReference type="Pfam" id="PF14749">
    <property type="entry name" value="Acyl-CoA_ox_N"/>
    <property type="match status" value="1"/>
</dbReference>
<proteinExistence type="inferred from homology"/>
<dbReference type="GO" id="GO:0005777">
    <property type="term" value="C:peroxisome"/>
    <property type="evidence" value="ECO:0007669"/>
    <property type="project" value="UniProtKB-SubCell"/>
</dbReference>
<dbReference type="Gene3D" id="2.40.110.10">
    <property type="entry name" value="Butyryl-CoA Dehydrogenase, subunit A, domain 2"/>
    <property type="match status" value="1"/>
</dbReference>
<dbReference type="GO" id="GO:0071949">
    <property type="term" value="F:FAD binding"/>
    <property type="evidence" value="ECO:0007669"/>
    <property type="project" value="InterPro"/>
</dbReference>
<evidence type="ECO:0000256" key="11">
    <source>
        <dbReference type="ARBA" id="ARBA00023098"/>
    </source>
</evidence>
<dbReference type="SUPFAM" id="SSF56645">
    <property type="entry name" value="Acyl-CoA dehydrogenase NM domain-like"/>
    <property type="match status" value="1"/>
</dbReference>
<dbReference type="WBParaSite" id="PSU_v2.g3731.t1">
    <property type="protein sequence ID" value="PSU_v2.g3731.t1"/>
    <property type="gene ID" value="PSU_v2.g3731"/>
</dbReference>
<feature type="binding site" evidence="15">
    <location>
        <position position="193"/>
    </location>
    <ligand>
        <name>FAD</name>
        <dbReference type="ChEBI" id="CHEBI:57692"/>
    </ligand>
</feature>
<evidence type="ECO:0000256" key="1">
    <source>
        <dbReference type="ARBA" id="ARBA00001974"/>
    </source>
</evidence>
<evidence type="ECO:0000256" key="4">
    <source>
        <dbReference type="ARBA" id="ARBA00006288"/>
    </source>
</evidence>
<dbReference type="GO" id="GO:0005524">
    <property type="term" value="F:ATP binding"/>
    <property type="evidence" value="ECO:0007669"/>
    <property type="project" value="UniProtKB-KW"/>
</dbReference>
<feature type="domain" description="Acyl-CoA oxidase C-alpha1" evidence="19">
    <location>
        <begin position="290"/>
        <end position="450"/>
    </location>
</feature>
<keyword evidence="10" id="KW-0560">Oxidoreductase</keyword>
<comment type="cofactor">
    <cofactor evidence="1">
        <name>FAD</name>
        <dbReference type="ChEBI" id="CHEBI:57692"/>
    </cofactor>
</comment>
<evidence type="ECO:0000256" key="8">
    <source>
        <dbReference type="ARBA" id="ARBA00022832"/>
    </source>
</evidence>
<evidence type="ECO:0000256" key="14">
    <source>
        <dbReference type="PIRSR" id="PIRSR000168-1"/>
    </source>
</evidence>
<evidence type="ECO:0000256" key="10">
    <source>
        <dbReference type="ARBA" id="ARBA00023002"/>
    </source>
</evidence>
<dbReference type="Pfam" id="PF02770">
    <property type="entry name" value="Acyl-CoA_dh_M"/>
    <property type="match status" value="1"/>
</dbReference>
<keyword evidence="5 13" id="KW-0285">Flavoprotein</keyword>
<comment type="similarity">
    <text evidence="4 13">Belongs to the acyl-CoA oxidase family.</text>
</comment>
<keyword evidence="6" id="KW-0547">Nucleotide-binding</keyword>
<name>A0A914YUS3_9BILA</name>
<dbReference type="Pfam" id="PF01756">
    <property type="entry name" value="ACOX"/>
    <property type="match status" value="1"/>
</dbReference>
<dbReference type="AlphaFoldDB" id="A0A914YUS3"/>